<gene>
    <name evidence="11" type="ORF">SDC9_52119</name>
</gene>
<dbReference type="PANTHER" id="PTHR33540:SF2">
    <property type="entry name" value="TRNA THREONYLCARBAMOYLADENOSINE BIOSYNTHESIS PROTEIN TSAE"/>
    <property type="match status" value="1"/>
</dbReference>
<evidence type="ECO:0000256" key="1">
    <source>
        <dbReference type="ARBA" id="ARBA00004496"/>
    </source>
</evidence>
<dbReference type="NCBIfam" id="TIGR00150">
    <property type="entry name" value="T6A_YjeE"/>
    <property type="match status" value="1"/>
</dbReference>
<evidence type="ECO:0000256" key="5">
    <source>
        <dbReference type="ARBA" id="ARBA00022694"/>
    </source>
</evidence>
<comment type="subcellular location">
    <subcellularLocation>
        <location evidence="1">Cytoplasm</location>
    </subcellularLocation>
</comment>
<dbReference type="InterPro" id="IPR003442">
    <property type="entry name" value="T6A_TsaE"/>
</dbReference>
<protein>
    <recommendedName>
        <fullName evidence="3">tRNA threonylcarbamoyladenosine biosynthesis protein TsaE</fullName>
    </recommendedName>
    <alternativeName>
        <fullName evidence="10">t(6)A37 threonylcarbamoyladenosine biosynthesis protein TsaE</fullName>
    </alternativeName>
</protein>
<proteinExistence type="inferred from homology"/>
<sequence>MKKEFRNITLTDMTAVAGYLAGQTGEHSVFAFVGPMGAGKTTLIGEMVRNLLNTDMEVTSPTFALVNVYEGSKTIYHFDCYRIEKPEEALNAGIEEMLYSGAVCLIEWPEKIKDFLPDKLVTVHISAKEDSNRNITINLPDHD</sequence>
<dbReference type="InterPro" id="IPR027417">
    <property type="entry name" value="P-loop_NTPase"/>
</dbReference>
<dbReference type="GO" id="GO:0005524">
    <property type="term" value="F:ATP binding"/>
    <property type="evidence" value="ECO:0007669"/>
    <property type="project" value="UniProtKB-KW"/>
</dbReference>
<evidence type="ECO:0000256" key="3">
    <source>
        <dbReference type="ARBA" id="ARBA00019010"/>
    </source>
</evidence>
<evidence type="ECO:0000256" key="7">
    <source>
        <dbReference type="ARBA" id="ARBA00022741"/>
    </source>
</evidence>
<dbReference type="EMBL" id="VSSQ01001169">
    <property type="protein sequence ID" value="MPM05824.1"/>
    <property type="molecule type" value="Genomic_DNA"/>
</dbReference>
<dbReference type="PANTHER" id="PTHR33540">
    <property type="entry name" value="TRNA THREONYLCARBAMOYLADENOSINE BIOSYNTHESIS PROTEIN TSAE"/>
    <property type="match status" value="1"/>
</dbReference>
<keyword evidence="6" id="KW-0479">Metal-binding</keyword>
<evidence type="ECO:0000256" key="6">
    <source>
        <dbReference type="ARBA" id="ARBA00022723"/>
    </source>
</evidence>
<evidence type="ECO:0000313" key="11">
    <source>
        <dbReference type="EMBL" id="MPM05824.1"/>
    </source>
</evidence>
<accession>A0A644WUT1</accession>
<evidence type="ECO:0000256" key="10">
    <source>
        <dbReference type="ARBA" id="ARBA00032441"/>
    </source>
</evidence>
<dbReference type="Gene3D" id="3.40.50.300">
    <property type="entry name" value="P-loop containing nucleotide triphosphate hydrolases"/>
    <property type="match status" value="1"/>
</dbReference>
<keyword evidence="8" id="KW-0067">ATP-binding</keyword>
<evidence type="ECO:0000256" key="4">
    <source>
        <dbReference type="ARBA" id="ARBA00022490"/>
    </source>
</evidence>
<dbReference type="AlphaFoldDB" id="A0A644WUT1"/>
<evidence type="ECO:0000256" key="2">
    <source>
        <dbReference type="ARBA" id="ARBA00007599"/>
    </source>
</evidence>
<organism evidence="11">
    <name type="scientific">bioreactor metagenome</name>
    <dbReference type="NCBI Taxonomy" id="1076179"/>
    <lineage>
        <taxon>unclassified sequences</taxon>
        <taxon>metagenomes</taxon>
        <taxon>ecological metagenomes</taxon>
    </lineage>
</organism>
<dbReference type="GO" id="GO:0005737">
    <property type="term" value="C:cytoplasm"/>
    <property type="evidence" value="ECO:0007669"/>
    <property type="project" value="UniProtKB-SubCell"/>
</dbReference>
<keyword evidence="5" id="KW-0819">tRNA processing</keyword>
<dbReference type="Pfam" id="PF02367">
    <property type="entry name" value="TsaE"/>
    <property type="match status" value="1"/>
</dbReference>
<reference evidence="11" key="1">
    <citation type="submission" date="2019-08" db="EMBL/GenBank/DDBJ databases">
        <authorList>
            <person name="Kucharzyk K."/>
            <person name="Murdoch R.W."/>
            <person name="Higgins S."/>
            <person name="Loffler F."/>
        </authorList>
    </citation>
    <scope>NUCLEOTIDE SEQUENCE</scope>
</reference>
<dbReference type="GO" id="GO:0002949">
    <property type="term" value="P:tRNA threonylcarbamoyladenosine modification"/>
    <property type="evidence" value="ECO:0007669"/>
    <property type="project" value="InterPro"/>
</dbReference>
<dbReference type="GO" id="GO:0046872">
    <property type="term" value="F:metal ion binding"/>
    <property type="evidence" value="ECO:0007669"/>
    <property type="project" value="UniProtKB-KW"/>
</dbReference>
<keyword evidence="4" id="KW-0963">Cytoplasm</keyword>
<name>A0A644WUT1_9ZZZZ</name>
<dbReference type="SUPFAM" id="SSF52540">
    <property type="entry name" value="P-loop containing nucleoside triphosphate hydrolases"/>
    <property type="match status" value="1"/>
</dbReference>
<keyword evidence="9" id="KW-0460">Magnesium</keyword>
<keyword evidence="7" id="KW-0547">Nucleotide-binding</keyword>
<comment type="caution">
    <text evidence="11">The sequence shown here is derived from an EMBL/GenBank/DDBJ whole genome shotgun (WGS) entry which is preliminary data.</text>
</comment>
<comment type="similarity">
    <text evidence="2">Belongs to the TsaE family.</text>
</comment>
<evidence type="ECO:0000256" key="9">
    <source>
        <dbReference type="ARBA" id="ARBA00022842"/>
    </source>
</evidence>
<evidence type="ECO:0000256" key="8">
    <source>
        <dbReference type="ARBA" id="ARBA00022840"/>
    </source>
</evidence>